<dbReference type="Pfam" id="PF11104">
    <property type="entry name" value="PilM_2"/>
    <property type="match status" value="1"/>
</dbReference>
<reference evidence="1" key="1">
    <citation type="submission" date="2020-10" db="EMBL/GenBank/DDBJ databases">
        <authorList>
            <person name="Gilroy R."/>
        </authorList>
    </citation>
    <scope>NUCLEOTIDE SEQUENCE</scope>
    <source>
        <strain evidence="1">F6-4510</strain>
    </source>
</reference>
<comment type="caution">
    <text evidence="1">The sequence shown here is derived from an EMBL/GenBank/DDBJ whole genome shotgun (WGS) entry which is preliminary data.</text>
</comment>
<dbReference type="SUPFAM" id="SSF53067">
    <property type="entry name" value="Actin-like ATPase domain"/>
    <property type="match status" value="1"/>
</dbReference>
<protein>
    <submittedName>
        <fullName evidence="1">Pilus assembly protein PilM</fullName>
    </submittedName>
</protein>
<proteinExistence type="predicted"/>
<reference evidence="1" key="2">
    <citation type="journal article" date="2021" name="PeerJ">
        <title>Extensive microbial diversity within the chicken gut microbiome revealed by metagenomics and culture.</title>
        <authorList>
            <person name="Gilroy R."/>
            <person name="Ravi A."/>
            <person name="Getino M."/>
            <person name="Pursley I."/>
            <person name="Horton D.L."/>
            <person name="Alikhan N.F."/>
            <person name="Baker D."/>
            <person name="Gharbi K."/>
            <person name="Hall N."/>
            <person name="Watson M."/>
            <person name="Adriaenssens E.M."/>
            <person name="Foster-Nyarko E."/>
            <person name="Jarju S."/>
            <person name="Secka A."/>
            <person name="Antonio M."/>
            <person name="Oren A."/>
            <person name="Chaudhuri R.R."/>
            <person name="La Ragione R."/>
            <person name="Hildebrand F."/>
            <person name="Pallen M.J."/>
        </authorList>
    </citation>
    <scope>NUCLEOTIDE SEQUENCE</scope>
    <source>
        <strain evidence="1">F6-4510</strain>
    </source>
</reference>
<evidence type="ECO:0000313" key="1">
    <source>
        <dbReference type="EMBL" id="MBO8433839.1"/>
    </source>
</evidence>
<evidence type="ECO:0000313" key="2">
    <source>
        <dbReference type="Proteomes" id="UP000823611"/>
    </source>
</evidence>
<dbReference type="PANTHER" id="PTHR32432:SF3">
    <property type="entry name" value="ETHANOLAMINE UTILIZATION PROTEIN EUTJ"/>
    <property type="match status" value="1"/>
</dbReference>
<dbReference type="EMBL" id="JADIMX010000017">
    <property type="protein sequence ID" value="MBO8433839.1"/>
    <property type="molecule type" value="Genomic_DNA"/>
</dbReference>
<dbReference type="InterPro" id="IPR050696">
    <property type="entry name" value="FtsA/MreB"/>
</dbReference>
<dbReference type="InterPro" id="IPR005883">
    <property type="entry name" value="PilM"/>
</dbReference>
<dbReference type="Proteomes" id="UP000823611">
    <property type="component" value="Unassembled WGS sequence"/>
</dbReference>
<dbReference type="Gene3D" id="3.30.1490.300">
    <property type="match status" value="1"/>
</dbReference>
<name>A0A9D9DTU4_9FIRM</name>
<gene>
    <name evidence="1" type="primary">pilM</name>
    <name evidence="1" type="ORF">IAC55_00775</name>
</gene>
<sequence length="334" mass="38529">MIKNYLGIEIGSRALKVVVCERGAIKKVFIERIPEGIVENDRIVNWVEMTEVLKRTLQKDKLRCKDVALVIPEGLTYVRKITMPYMTEPQLRFNLPFEFHDFISGNKEDYIYDYALIKVNEPNASGERTMEIMASAMAIEDFENYEKMIKACKLKLRIAVPESVAYQNIVKKYLNMRPEKQGKDFAILNMGYGAINLRIYTDGVYETGKEIKPGIAPIYDILRNKYQIDDWKQCNKMKLQEALEDPECMEVYGRFALDIMRVMSFFHYNHPNNTLTTLYCCGRGLSINPLKDTIRDTVGIKVEGLYELFSDICYDEKAMVYGAAGAGVTWNEEV</sequence>
<accession>A0A9D9DTU4</accession>
<dbReference type="PANTHER" id="PTHR32432">
    <property type="entry name" value="CELL DIVISION PROTEIN FTSA-RELATED"/>
    <property type="match status" value="1"/>
</dbReference>
<dbReference type="InterPro" id="IPR043129">
    <property type="entry name" value="ATPase_NBD"/>
</dbReference>
<organism evidence="1 2">
    <name type="scientific">Candidatus Fimicola merdigallinarum</name>
    <dbReference type="NCBI Taxonomy" id="2840819"/>
    <lineage>
        <taxon>Bacteria</taxon>
        <taxon>Bacillati</taxon>
        <taxon>Bacillota</taxon>
        <taxon>Clostridia</taxon>
        <taxon>Lachnospirales</taxon>
        <taxon>Lachnospiraceae</taxon>
        <taxon>Lachnospiraceae incertae sedis</taxon>
        <taxon>Candidatus Fimicola</taxon>
    </lineage>
</organism>
<dbReference type="Gene3D" id="3.30.420.40">
    <property type="match status" value="2"/>
</dbReference>
<dbReference type="AlphaFoldDB" id="A0A9D9DTU4"/>